<dbReference type="AlphaFoldDB" id="A0A9P6JRL9"/>
<accession>A0A9P6JRL9</accession>
<dbReference type="SUPFAM" id="SSF81383">
    <property type="entry name" value="F-box domain"/>
    <property type="match status" value="1"/>
</dbReference>
<gene>
    <name evidence="2" type="ORF">CPB83DRAFT_851976</name>
</gene>
<sequence length="499" mass="57582">MPLLQISALWTRFCRLGRFSSPLLAMLLNLRSFLRPLLWTIKQSPPSIPLSLATLPPELLPEVLQYLDWDDVLRIRQVCRRLNDASFKRSVWLNIFLRHSMALPHLFRLEKPLVMHSSTELEKLILRWKAVDKRWSVDDAQPTLHRTFTVTDKSRSCSHLLRGGRWFLAGTIHGDVQYFDLDAPIITPRTLISAPFHHNFSRDLNTNTHIRIAVDLDHNSPTLAFNIAVLIARYDRDSSDLRYVQVWHVEPERNEFGQVTGLSSRQLSSFYEEADCDICHVSLFQETIAYSIRHFYPKPPRQDLVIVKWAEANGDDLTYRRRVITHKVVDWISLIPGNRIVCGRVRTELFDIDEIPETTLVPSNISSSQRNQCVMDLNVSSISQPFLVDGSTRFLFTTSGKIGGLVVHNGLPFRMEVKTLFKGSNHTVEAQLGYNHFVSFEEEQILTGGVCWGDHNIKEYMSIKKHRSYNQDERSFVDEISGRIVITKLRGDHHTVVEF</sequence>
<dbReference type="OrthoDB" id="3068592at2759"/>
<evidence type="ECO:0000259" key="1">
    <source>
        <dbReference type="PROSITE" id="PS50181"/>
    </source>
</evidence>
<dbReference type="Proteomes" id="UP000807306">
    <property type="component" value="Unassembled WGS sequence"/>
</dbReference>
<evidence type="ECO:0000313" key="2">
    <source>
        <dbReference type="EMBL" id="KAF9529685.1"/>
    </source>
</evidence>
<proteinExistence type="predicted"/>
<dbReference type="PROSITE" id="PS50181">
    <property type="entry name" value="FBOX"/>
    <property type="match status" value="1"/>
</dbReference>
<comment type="caution">
    <text evidence="2">The sequence shown here is derived from an EMBL/GenBank/DDBJ whole genome shotgun (WGS) entry which is preliminary data.</text>
</comment>
<dbReference type="Gene3D" id="1.20.1280.50">
    <property type="match status" value="1"/>
</dbReference>
<protein>
    <recommendedName>
        <fullName evidence="1">F-box domain-containing protein</fullName>
    </recommendedName>
</protein>
<organism evidence="2 3">
    <name type="scientific">Crepidotus variabilis</name>
    <dbReference type="NCBI Taxonomy" id="179855"/>
    <lineage>
        <taxon>Eukaryota</taxon>
        <taxon>Fungi</taxon>
        <taxon>Dikarya</taxon>
        <taxon>Basidiomycota</taxon>
        <taxon>Agaricomycotina</taxon>
        <taxon>Agaricomycetes</taxon>
        <taxon>Agaricomycetidae</taxon>
        <taxon>Agaricales</taxon>
        <taxon>Agaricineae</taxon>
        <taxon>Crepidotaceae</taxon>
        <taxon>Crepidotus</taxon>
    </lineage>
</organism>
<feature type="domain" description="F-box" evidence="1">
    <location>
        <begin position="49"/>
        <end position="95"/>
    </location>
</feature>
<name>A0A9P6JRL9_9AGAR</name>
<dbReference type="InterPro" id="IPR001810">
    <property type="entry name" value="F-box_dom"/>
</dbReference>
<reference evidence="2" key="1">
    <citation type="submission" date="2020-11" db="EMBL/GenBank/DDBJ databases">
        <authorList>
            <consortium name="DOE Joint Genome Institute"/>
            <person name="Ahrendt S."/>
            <person name="Riley R."/>
            <person name="Andreopoulos W."/>
            <person name="Labutti K."/>
            <person name="Pangilinan J."/>
            <person name="Ruiz-Duenas F.J."/>
            <person name="Barrasa J.M."/>
            <person name="Sanchez-Garcia M."/>
            <person name="Camarero S."/>
            <person name="Miyauchi S."/>
            <person name="Serrano A."/>
            <person name="Linde D."/>
            <person name="Babiker R."/>
            <person name="Drula E."/>
            <person name="Ayuso-Fernandez I."/>
            <person name="Pacheco R."/>
            <person name="Padilla G."/>
            <person name="Ferreira P."/>
            <person name="Barriuso J."/>
            <person name="Kellner H."/>
            <person name="Castanera R."/>
            <person name="Alfaro M."/>
            <person name="Ramirez L."/>
            <person name="Pisabarro A.G."/>
            <person name="Kuo A."/>
            <person name="Tritt A."/>
            <person name="Lipzen A."/>
            <person name="He G."/>
            <person name="Yan M."/>
            <person name="Ng V."/>
            <person name="Cullen D."/>
            <person name="Martin F."/>
            <person name="Rosso M.-N."/>
            <person name="Henrissat B."/>
            <person name="Hibbett D."/>
            <person name="Martinez A.T."/>
            <person name="Grigoriev I.V."/>
        </authorList>
    </citation>
    <scope>NUCLEOTIDE SEQUENCE</scope>
    <source>
        <strain evidence="2">CBS 506.95</strain>
    </source>
</reference>
<dbReference type="EMBL" id="MU157844">
    <property type="protein sequence ID" value="KAF9529685.1"/>
    <property type="molecule type" value="Genomic_DNA"/>
</dbReference>
<dbReference type="Pfam" id="PF12937">
    <property type="entry name" value="F-box-like"/>
    <property type="match status" value="1"/>
</dbReference>
<dbReference type="InterPro" id="IPR036047">
    <property type="entry name" value="F-box-like_dom_sf"/>
</dbReference>
<keyword evidence="3" id="KW-1185">Reference proteome</keyword>
<dbReference type="SMART" id="SM00256">
    <property type="entry name" value="FBOX"/>
    <property type="match status" value="1"/>
</dbReference>
<evidence type="ECO:0000313" key="3">
    <source>
        <dbReference type="Proteomes" id="UP000807306"/>
    </source>
</evidence>